<dbReference type="NCBIfam" id="TIGR02917">
    <property type="entry name" value="PEP_TPR_lipo"/>
    <property type="match status" value="1"/>
</dbReference>
<dbReference type="InterPro" id="IPR051012">
    <property type="entry name" value="CellSynth/LPSAsmb/PSIAsmb"/>
</dbReference>
<dbReference type="SMART" id="SM00028">
    <property type="entry name" value="TPR"/>
    <property type="match status" value="7"/>
</dbReference>
<proteinExistence type="predicted"/>
<dbReference type="Pfam" id="PF14559">
    <property type="entry name" value="TPR_19"/>
    <property type="match status" value="2"/>
</dbReference>
<dbReference type="SUPFAM" id="SSF48452">
    <property type="entry name" value="TPR-like"/>
    <property type="match status" value="4"/>
</dbReference>
<accession>A0A437Q847</accession>
<dbReference type="EMBL" id="SACQ01000004">
    <property type="protein sequence ID" value="RVU30721.1"/>
    <property type="molecule type" value="Genomic_DNA"/>
</dbReference>
<keyword evidence="1" id="KW-0677">Repeat</keyword>
<sequence length="920" mass="101446">MPMKLLTKTLISLAIASIISGCDTQKTDVEYLESAKNYASQGDEKAFIIDLKSALQANPSNQEARLLLGNYYLNRQQGALAEKEFKRAIDAGAAAQLLAAELAQAQLYQYQFEEILDIDTESLDKDEQTLVYFYQGLAAISLHQSSEAKANFAAAANGSGTYSKLASAYGAALERNFDQATEQLQRLLAQEPNNAEALILSSRLLSAQQKHIEAGDTLARVLELQPNRRHLNLIAAQAYLDGKAFEQAEQHVDTVLKFTPNHLLSNLLKAKLRLQAKDWEAASAAAGIVLNGNSNTPEARLVAGIAAFNLQKWEQAHTHLRTLKDTLKPGDSALQMLHYTASKLGLETTADEVINSIGSIDKDNKALVSLFGNSFLRAGSSDEALKLFEAYADADPDNTNIQTGIGALKLASGDTTGLDEIQAVLKKDPAAYRARVALIRYHLQQQQTAQALKVAKDYLPLKPNDLNGYLLVADILRRTGDPSRAKEVLNKALSIETPTGKTSEVLGMLTSIALQENNLSNAERYLNEILEIEPDNRSALIGMYRLQKRLGDTSRFESRLTQLLESQSTPALQLIAAQIAADQAEYTRSLALLEQIPDDAPQHEDALAVQGQIHLAQQQFSQAASVYEQWQNEYPSSEQALFGEVYSLALSGQTDAALFKARQSLEKKPNQQLAIAEILILLENDRQEQARQQTTRFLQTYQATPGFYWALGKHYASTKDYSESAKQFAQMHQLAQSSQSLMLYAESLTQAKQVQQADKLIADWLAEHPNDKDVLLYATNRDIVNNDIDHSKSIQRYRAILKQDPSNYIVMNNLAWLLGEQGQVQQALKYARAAQAEKPGSANVLDTLGHLLLKAGDHAQAVDTLAKAYQLAPQNPSLGYRYALALSESEQPGKAKEVLEPLLDKQFPELAQAKTLMKNL</sequence>
<keyword evidence="2 3" id="KW-0802">TPR repeat</keyword>
<evidence type="ECO:0000256" key="1">
    <source>
        <dbReference type="ARBA" id="ARBA00022737"/>
    </source>
</evidence>
<name>A0A437Q847_9GAMM</name>
<keyword evidence="5" id="KW-1185">Reference proteome</keyword>
<feature type="repeat" description="TPR" evidence="3">
    <location>
        <begin position="365"/>
        <end position="398"/>
    </location>
</feature>
<dbReference type="InterPro" id="IPR014266">
    <property type="entry name" value="PEP-CTERM_TPR_PrsT"/>
</dbReference>
<evidence type="ECO:0000256" key="3">
    <source>
        <dbReference type="PROSITE-ProRule" id="PRU00339"/>
    </source>
</evidence>
<dbReference type="PROSITE" id="PS50005">
    <property type="entry name" value="TPR"/>
    <property type="match status" value="3"/>
</dbReference>
<dbReference type="Pfam" id="PF13432">
    <property type="entry name" value="TPR_16"/>
    <property type="match status" value="3"/>
</dbReference>
<evidence type="ECO:0000313" key="4">
    <source>
        <dbReference type="EMBL" id="RVU30721.1"/>
    </source>
</evidence>
<organism evidence="4 5">
    <name type="scientific">Neptunomonas marina</name>
    <dbReference type="NCBI Taxonomy" id="1815562"/>
    <lineage>
        <taxon>Bacteria</taxon>
        <taxon>Pseudomonadati</taxon>
        <taxon>Pseudomonadota</taxon>
        <taxon>Gammaproteobacteria</taxon>
        <taxon>Oceanospirillales</taxon>
        <taxon>Oceanospirillaceae</taxon>
        <taxon>Neptunomonas</taxon>
    </lineage>
</organism>
<dbReference type="InterPro" id="IPR011990">
    <property type="entry name" value="TPR-like_helical_dom_sf"/>
</dbReference>
<gene>
    <name evidence="4" type="primary">prsT</name>
    <name evidence="4" type="ORF">EOE65_10435</name>
</gene>
<reference evidence="4 5" key="1">
    <citation type="submission" date="2019-01" db="EMBL/GenBank/DDBJ databases">
        <authorList>
            <person name="Chen W.-M."/>
        </authorList>
    </citation>
    <scope>NUCLEOTIDE SEQUENCE [LARGE SCALE GENOMIC DNA]</scope>
    <source>
        <strain evidence="4 5">HPM-16</strain>
    </source>
</reference>
<evidence type="ECO:0000256" key="2">
    <source>
        <dbReference type="ARBA" id="ARBA00022803"/>
    </source>
</evidence>
<dbReference type="Pfam" id="PF13181">
    <property type="entry name" value="TPR_8"/>
    <property type="match status" value="1"/>
</dbReference>
<feature type="repeat" description="TPR" evidence="3">
    <location>
        <begin position="842"/>
        <end position="875"/>
    </location>
</feature>
<comment type="caution">
    <text evidence="4">The sequence shown here is derived from an EMBL/GenBank/DDBJ whole genome shotgun (WGS) entry which is preliminary data.</text>
</comment>
<evidence type="ECO:0000313" key="5">
    <source>
        <dbReference type="Proteomes" id="UP000282818"/>
    </source>
</evidence>
<dbReference type="Proteomes" id="UP000282818">
    <property type="component" value="Unassembled WGS sequence"/>
</dbReference>
<dbReference type="AlphaFoldDB" id="A0A437Q847"/>
<dbReference type="PROSITE" id="PS51257">
    <property type="entry name" value="PROKAR_LIPOPROTEIN"/>
    <property type="match status" value="1"/>
</dbReference>
<dbReference type="InterPro" id="IPR019734">
    <property type="entry name" value="TPR_rpt"/>
</dbReference>
<dbReference type="PANTHER" id="PTHR45586:SF1">
    <property type="entry name" value="LIPOPOLYSACCHARIDE ASSEMBLY PROTEIN B"/>
    <property type="match status" value="1"/>
</dbReference>
<dbReference type="Gene3D" id="1.25.40.10">
    <property type="entry name" value="Tetratricopeptide repeat domain"/>
    <property type="match status" value="5"/>
</dbReference>
<protein>
    <submittedName>
        <fullName evidence="4">PEP-CTERM system TPR-repeat protein PrsT</fullName>
    </submittedName>
</protein>
<dbReference type="PANTHER" id="PTHR45586">
    <property type="entry name" value="TPR REPEAT-CONTAINING PROTEIN PA4667"/>
    <property type="match status" value="1"/>
</dbReference>
<feature type="repeat" description="TPR" evidence="3">
    <location>
        <begin position="503"/>
        <end position="536"/>
    </location>
</feature>